<organism evidence="8 9">
    <name type="scientific">Scleroderma citrinum Foug A</name>
    <dbReference type="NCBI Taxonomy" id="1036808"/>
    <lineage>
        <taxon>Eukaryota</taxon>
        <taxon>Fungi</taxon>
        <taxon>Dikarya</taxon>
        <taxon>Basidiomycota</taxon>
        <taxon>Agaricomycotina</taxon>
        <taxon>Agaricomycetes</taxon>
        <taxon>Agaricomycetidae</taxon>
        <taxon>Boletales</taxon>
        <taxon>Sclerodermatineae</taxon>
        <taxon>Sclerodermataceae</taxon>
        <taxon>Scleroderma</taxon>
    </lineage>
</organism>
<dbReference type="SUPFAM" id="SSF48264">
    <property type="entry name" value="Cytochrome P450"/>
    <property type="match status" value="1"/>
</dbReference>
<dbReference type="OrthoDB" id="2789670at2759"/>
<name>A0A0C3DQ92_9AGAM</name>
<keyword evidence="5" id="KW-0560">Oxidoreductase</keyword>
<dbReference type="InterPro" id="IPR036396">
    <property type="entry name" value="Cyt_P450_sf"/>
</dbReference>
<dbReference type="Proteomes" id="UP000053989">
    <property type="component" value="Unassembled WGS sequence"/>
</dbReference>
<evidence type="ECO:0000256" key="4">
    <source>
        <dbReference type="ARBA" id="ARBA00022723"/>
    </source>
</evidence>
<keyword evidence="4" id="KW-0479">Metal-binding</keyword>
<dbReference type="Gene3D" id="1.10.630.10">
    <property type="entry name" value="Cytochrome P450"/>
    <property type="match status" value="1"/>
</dbReference>
<dbReference type="InParanoid" id="A0A0C3DQ92"/>
<dbReference type="PANTHER" id="PTHR46300:SF7">
    <property type="entry name" value="P450, PUTATIVE (EUROFUNG)-RELATED"/>
    <property type="match status" value="1"/>
</dbReference>
<evidence type="ECO:0000313" key="9">
    <source>
        <dbReference type="Proteomes" id="UP000053989"/>
    </source>
</evidence>
<keyword evidence="7" id="KW-0503">Monooxygenase</keyword>
<dbReference type="STRING" id="1036808.A0A0C3DQ92"/>
<reference evidence="9" key="2">
    <citation type="submission" date="2015-01" db="EMBL/GenBank/DDBJ databases">
        <title>Evolutionary Origins and Diversification of the Mycorrhizal Mutualists.</title>
        <authorList>
            <consortium name="DOE Joint Genome Institute"/>
            <consortium name="Mycorrhizal Genomics Consortium"/>
            <person name="Kohler A."/>
            <person name="Kuo A."/>
            <person name="Nagy L.G."/>
            <person name="Floudas D."/>
            <person name="Copeland A."/>
            <person name="Barry K.W."/>
            <person name="Cichocki N."/>
            <person name="Veneault-Fourrey C."/>
            <person name="LaButti K."/>
            <person name="Lindquist E.A."/>
            <person name="Lipzen A."/>
            <person name="Lundell T."/>
            <person name="Morin E."/>
            <person name="Murat C."/>
            <person name="Riley R."/>
            <person name="Ohm R."/>
            <person name="Sun H."/>
            <person name="Tunlid A."/>
            <person name="Henrissat B."/>
            <person name="Grigoriev I.V."/>
            <person name="Hibbett D.S."/>
            <person name="Martin F."/>
        </authorList>
    </citation>
    <scope>NUCLEOTIDE SEQUENCE [LARGE SCALE GENOMIC DNA]</scope>
    <source>
        <strain evidence="9">Foug A</strain>
    </source>
</reference>
<evidence type="ECO:0000256" key="7">
    <source>
        <dbReference type="ARBA" id="ARBA00023033"/>
    </source>
</evidence>
<keyword evidence="6" id="KW-0408">Iron</keyword>
<keyword evidence="3" id="KW-0349">Heme</keyword>
<evidence type="ECO:0008006" key="10">
    <source>
        <dbReference type="Google" id="ProtNLM"/>
    </source>
</evidence>
<dbReference type="HOGENOM" id="CLU_001570_2_2_1"/>
<protein>
    <recommendedName>
        <fullName evidence="10">Cytochrome P450</fullName>
    </recommendedName>
</protein>
<reference evidence="8 9" key="1">
    <citation type="submission" date="2014-04" db="EMBL/GenBank/DDBJ databases">
        <authorList>
            <consortium name="DOE Joint Genome Institute"/>
            <person name="Kuo A."/>
            <person name="Kohler A."/>
            <person name="Nagy L.G."/>
            <person name="Floudas D."/>
            <person name="Copeland A."/>
            <person name="Barry K.W."/>
            <person name="Cichocki N."/>
            <person name="Veneault-Fourrey C."/>
            <person name="LaButti K."/>
            <person name="Lindquist E.A."/>
            <person name="Lipzen A."/>
            <person name="Lundell T."/>
            <person name="Morin E."/>
            <person name="Murat C."/>
            <person name="Sun H."/>
            <person name="Tunlid A."/>
            <person name="Henrissat B."/>
            <person name="Grigoriev I.V."/>
            <person name="Hibbett D.S."/>
            <person name="Martin F."/>
            <person name="Nordberg H.P."/>
            <person name="Cantor M.N."/>
            <person name="Hua S.X."/>
        </authorList>
    </citation>
    <scope>NUCLEOTIDE SEQUENCE [LARGE SCALE GENOMIC DNA]</scope>
    <source>
        <strain evidence="8 9">Foug A</strain>
    </source>
</reference>
<dbReference type="InterPro" id="IPR050364">
    <property type="entry name" value="Cytochrome_P450_fung"/>
</dbReference>
<dbReference type="Pfam" id="PF00067">
    <property type="entry name" value="p450"/>
    <property type="match status" value="1"/>
</dbReference>
<dbReference type="InterPro" id="IPR001128">
    <property type="entry name" value="Cyt_P450"/>
</dbReference>
<dbReference type="PANTHER" id="PTHR46300">
    <property type="entry name" value="P450, PUTATIVE (EUROFUNG)-RELATED-RELATED"/>
    <property type="match status" value="1"/>
</dbReference>
<sequence>MADTGRHFSPVWFPGAGFKTIARKWKAEVLEMVNKPHQWVTEQMEARVASKSFTSTLLDVPSLTEAEDHVIKWSAASFYGGGTNTSVSAMCAFFLAMTLFPETQKKAQAEIDAVIGTDRLPSYSDRESLPFVEAVIKESFVGMSYLL</sequence>
<evidence type="ECO:0000256" key="3">
    <source>
        <dbReference type="ARBA" id="ARBA00022617"/>
    </source>
</evidence>
<dbReference type="GO" id="GO:0005506">
    <property type="term" value="F:iron ion binding"/>
    <property type="evidence" value="ECO:0007669"/>
    <property type="project" value="InterPro"/>
</dbReference>
<evidence type="ECO:0000256" key="6">
    <source>
        <dbReference type="ARBA" id="ARBA00023004"/>
    </source>
</evidence>
<keyword evidence="9" id="KW-1185">Reference proteome</keyword>
<comment type="similarity">
    <text evidence="2">Belongs to the cytochrome P450 family.</text>
</comment>
<accession>A0A0C3DQ92</accession>
<evidence type="ECO:0000256" key="2">
    <source>
        <dbReference type="ARBA" id="ARBA00010617"/>
    </source>
</evidence>
<dbReference type="AlphaFoldDB" id="A0A0C3DQ92"/>
<evidence type="ECO:0000256" key="1">
    <source>
        <dbReference type="ARBA" id="ARBA00001971"/>
    </source>
</evidence>
<dbReference type="GO" id="GO:0004497">
    <property type="term" value="F:monooxygenase activity"/>
    <property type="evidence" value="ECO:0007669"/>
    <property type="project" value="UniProtKB-KW"/>
</dbReference>
<evidence type="ECO:0000313" key="8">
    <source>
        <dbReference type="EMBL" id="KIM58364.1"/>
    </source>
</evidence>
<dbReference type="GO" id="GO:0016705">
    <property type="term" value="F:oxidoreductase activity, acting on paired donors, with incorporation or reduction of molecular oxygen"/>
    <property type="evidence" value="ECO:0007669"/>
    <property type="project" value="InterPro"/>
</dbReference>
<dbReference type="GO" id="GO:0020037">
    <property type="term" value="F:heme binding"/>
    <property type="evidence" value="ECO:0007669"/>
    <property type="project" value="InterPro"/>
</dbReference>
<gene>
    <name evidence="8" type="ORF">SCLCIDRAFT_28145</name>
</gene>
<dbReference type="EMBL" id="KN822087">
    <property type="protein sequence ID" value="KIM58364.1"/>
    <property type="molecule type" value="Genomic_DNA"/>
</dbReference>
<comment type="cofactor">
    <cofactor evidence="1">
        <name>heme</name>
        <dbReference type="ChEBI" id="CHEBI:30413"/>
    </cofactor>
</comment>
<proteinExistence type="inferred from homology"/>
<evidence type="ECO:0000256" key="5">
    <source>
        <dbReference type="ARBA" id="ARBA00023002"/>
    </source>
</evidence>